<protein>
    <submittedName>
        <fullName evidence="2">Uncharacterized protein</fullName>
    </submittedName>
</protein>
<dbReference type="EMBL" id="BNJK01000002">
    <property type="protein sequence ID" value="GHP00043.1"/>
    <property type="molecule type" value="Genomic_DNA"/>
</dbReference>
<feature type="transmembrane region" description="Helical" evidence="1">
    <location>
        <begin position="115"/>
        <end position="140"/>
    </location>
</feature>
<feature type="transmembrane region" description="Helical" evidence="1">
    <location>
        <begin position="201"/>
        <end position="218"/>
    </location>
</feature>
<reference evidence="2" key="1">
    <citation type="submission" date="2020-10" db="EMBL/GenBank/DDBJ databases">
        <title>Taxonomic study of unclassified bacteria belonging to the class Ktedonobacteria.</title>
        <authorList>
            <person name="Yabe S."/>
            <person name="Wang C.M."/>
            <person name="Zheng Y."/>
            <person name="Sakai Y."/>
            <person name="Cavaletti L."/>
            <person name="Monciardini P."/>
            <person name="Donadio S."/>
        </authorList>
    </citation>
    <scope>NUCLEOTIDE SEQUENCE</scope>
    <source>
        <strain evidence="2">ID150040</strain>
    </source>
</reference>
<dbReference type="RefSeq" id="WP_220210642.1">
    <property type="nucleotide sequence ID" value="NZ_BNJK01000002.1"/>
</dbReference>
<sequence>MHEAQRTRQSAPDLMIWFLWVGLTVVGGVVGKSLILFILEMPSGTGIGLLFYLASPLFFVSLGQWLLLRRFVARAGFWLLTEMLGIFFMFPYFFFYTFTAEFSNWRSLMFGTPEFWYATGVLMILMLIFGSLVGWFQGMVVIKRYGVKRKQVLWWVSANAIAWAAGHVLGSQVVESLLWLLHPWNRSASLSWFETGVVEGTIWLVIGMVTGTVLIWLADAHDSLSNQRL</sequence>
<keyword evidence="1" id="KW-1133">Transmembrane helix</keyword>
<dbReference type="AlphaFoldDB" id="A0A8J3N673"/>
<name>A0A8J3N673_9CHLR</name>
<keyword evidence="3" id="KW-1185">Reference proteome</keyword>
<evidence type="ECO:0000313" key="3">
    <source>
        <dbReference type="Proteomes" id="UP000597444"/>
    </source>
</evidence>
<proteinExistence type="predicted"/>
<feature type="transmembrane region" description="Helical" evidence="1">
    <location>
        <begin position="45"/>
        <end position="68"/>
    </location>
</feature>
<gene>
    <name evidence="2" type="ORF">KSF_100900</name>
</gene>
<keyword evidence="1" id="KW-0472">Membrane</keyword>
<evidence type="ECO:0000256" key="1">
    <source>
        <dbReference type="SAM" id="Phobius"/>
    </source>
</evidence>
<comment type="caution">
    <text evidence="2">The sequence shown here is derived from an EMBL/GenBank/DDBJ whole genome shotgun (WGS) entry which is preliminary data.</text>
</comment>
<feature type="transmembrane region" description="Helical" evidence="1">
    <location>
        <begin position="75"/>
        <end position="95"/>
    </location>
</feature>
<keyword evidence="1" id="KW-0812">Transmembrane</keyword>
<organism evidence="2 3">
    <name type="scientific">Reticulibacter mediterranei</name>
    <dbReference type="NCBI Taxonomy" id="2778369"/>
    <lineage>
        <taxon>Bacteria</taxon>
        <taxon>Bacillati</taxon>
        <taxon>Chloroflexota</taxon>
        <taxon>Ktedonobacteria</taxon>
        <taxon>Ktedonobacterales</taxon>
        <taxon>Reticulibacteraceae</taxon>
        <taxon>Reticulibacter</taxon>
    </lineage>
</organism>
<accession>A0A8J3N673</accession>
<evidence type="ECO:0000313" key="2">
    <source>
        <dbReference type="EMBL" id="GHP00043.1"/>
    </source>
</evidence>
<dbReference type="Proteomes" id="UP000597444">
    <property type="component" value="Unassembled WGS sequence"/>
</dbReference>
<feature type="transmembrane region" description="Helical" evidence="1">
    <location>
        <begin position="14"/>
        <end position="39"/>
    </location>
</feature>
<feature type="transmembrane region" description="Helical" evidence="1">
    <location>
        <begin position="152"/>
        <end position="181"/>
    </location>
</feature>